<dbReference type="Proteomes" id="UP001277761">
    <property type="component" value="Unassembled WGS sequence"/>
</dbReference>
<organism evidence="1 2">
    <name type="scientific">Patulibacter brassicae</name>
    <dbReference type="NCBI Taxonomy" id="1705717"/>
    <lineage>
        <taxon>Bacteria</taxon>
        <taxon>Bacillati</taxon>
        <taxon>Actinomycetota</taxon>
        <taxon>Thermoleophilia</taxon>
        <taxon>Solirubrobacterales</taxon>
        <taxon>Patulibacteraceae</taxon>
        <taxon>Patulibacter</taxon>
    </lineage>
</organism>
<name>A0ABU4VI18_9ACTN</name>
<dbReference type="RefSeq" id="WP_319953233.1">
    <property type="nucleotide sequence ID" value="NZ_JAXAVX010000002.1"/>
</dbReference>
<reference evidence="1 2" key="1">
    <citation type="submission" date="2023-11" db="EMBL/GenBank/DDBJ databases">
        <authorList>
            <person name="Xu M."/>
            <person name="Jiang T."/>
        </authorList>
    </citation>
    <scope>NUCLEOTIDE SEQUENCE [LARGE SCALE GENOMIC DNA]</scope>
    <source>
        <strain evidence="1 2">SD</strain>
    </source>
</reference>
<keyword evidence="2" id="KW-1185">Reference proteome</keyword>
<gene>
    <name evidence="1" type="ORF">SK069_05710</name>
</gene>
<protein>
    <submittedName>
        <fullName evidence="1">Uncharacterized protein</fullName>
    </submittedName>
</protein>
<sequence>MARRPTPDPKIVGPVLEEIHADAVELAELEAQAAAVRERRDARIRAALAMDVAPTHQQIADAAGLARGRISAYGRPAG</sequence>
<evidence type="ECO:0000313" key="1">
    <source>
        <dbReference type="EMBL" id="MDX8151080.1"/>
    </source>
</evidence>
<comment type="caution">
    <text evidence="1">The sequence shown here is derived from an EMBL/GenBank/DDBJ whole genome shotgun (WGS) entry which is preliminary data.</text>
</comment>
<dbReference type="EMBL" id="JAXAVX010000002">
    <property type="protein sequence ID" value="MDX8151080.1"/>
    <property type="molecule type" value="Genomic_DNA"/>
</dbReference>
<accession>A0ABU4VI18</accession>
<proteinExistence type="predicted"/>
<evidence type="ECO:0000313" key="2">
    <source>
        <dbReference type="Proteomes" id="UP001277761"/>
    </source>
</evidence>